<dbReference type="RefSeq" id="WP_058756216.1">
    <property type="nucleotide sequence ID" value="NZ_LDTB01000050.1"/>
</dbReference>
<comment type="caution">
    <text evidence="1">The sequence shown here is derived from an EMBL/GenBank/DDBJ whole genome shotgun (WGS) entry which is preliminary data.</text>
</comment>
<evidence type="ECO:0000313" key="2">
    <source>
        <dbReference type="Proteomes" id="UP000074310"/>
    </source>
</evidence>
<keyword evidence="2" id="KW-1185">Reference proteome</keyword>
<reference evidence="1 2" key="1">
    <citation type="journal article" date="2016" name="Front. Microbiol.">
        <title>Genomic Resource of Rice Seed Associated Bacteria.</title>
        <authorList>
            <person name="Midha S."/>
            <person name="Bansal K."/>
            <person name="Sharma S."/>
            <person name="Kumar N."/>
            <person name="Patil P.P."/>
            <person name="Chaudhry V."/>
            <person name="Patil P.B."/>
        </authorList>
    </citation>
    <scope>NUCLEOTIDE SEQUENCE [LARGE SCALE GENOMIC DNA]</scope>
    <source>
        <strain evidence="1 2">NS334</strain>
    </source>
</reference>
<sequence>MSLIDLSIEARDFAPASIALAVRTIGACPAARHRPDARILCGIGVLTVTPDGSGFRFSTDARCLGEGDTVVDLLDWLEQRIPATGAAISWDNWGRVPHRLLTLADLARHPRIIATAGDTAGRWRDMPRGNTWHMHQARAHLMPCICRPGTPVDECKSATPTALLPDPATTAVELIGEAIAGWQCWARLFGDFDDADHPAQAALRALDRWRADQPATR</sequence>
<proteinExistence type="predicted"/>
<organism evidence="1 2">
    <name type="scientific">Sphingomonas endophytica</name>
    <dbReference type="NCBI Taxonomy" id="869719"/>
    <lineage>
        <taxon>Bacteria</taxon>
        <taxon>Pseudomonadati</taxon>
        <taxon>Pseudomonadota</taxon>
        <taxon>Alphaproteobacteria</taxon>
        <taxon>Sphingomonadales</taxon>
        <taxon>Sphingomonadaceae</taxon>
        <taxon>Sphingomonas</taxon>
    </lineage>
</organism>
<evidence type="ECO:0000313" key="1">
    <source>
        <dbReference type="EMBL" id="KTT70624.1"/>
    </source>
</evidence>
<dbReference type="EMBL" id="LDTB01000050">
    <property type="protein sequence ID" value="KTT70624.1"/>
    <property type="molecule type" value="Genomic_DNA"/>
</dbReference>
<name>A0A147HZX9_9SPHN</name>
<gene>
    <name evidence="1" type="ORF">NS334_11905</name>
</gene>
<dbReference type="PATRIC" id="fig|869719.3.peg.2364"/>
<dbReference type="AlphaFoldDB" id="A0A147HZX9"/>
<dbReference type="OrthoDB" id="7556403at2"/>
<protein>
    <submittedName>
        <fullName evidence="1">Uncharacterized protein</fullName>
    </submittedName>
</protein>
<accession>A0A147HZX9</accession>
<dbReference type="Proteomes" id="UP000074310">
    <property type="component" value="Unassembled WGS sequence"/>
</dbReference>